<reference evidence="4 5" key="1">
    <citation type="submission" date="2019-03" db="EMBL/GenBank/DDBJ databases">
        <title>Genomic Encyclopedia of Type Strains, Phase IV (KMG-IV): sequencing the most valuable type-strain genomes for metagenomic binning, comparative biology and taxonomic classification.</title>
        <authorList>
            <person name="Goeker M."/>
        </authorList>
    </citation>
    <scope>NUCLEOTIDE SEQUENCE [LARGE SCALE GENOMIC DNA]</scope>
    <source>
        <strain evidence="4 5">DSM 102969</strain>
    </source>
</reference>
<feature type="domain" description="Flavodoxin-like fold" evidence="3">
    <location>
        <begin position="1"/>
        <end position="186"/>
    </location>
</feature>
<proteinExistence type="inferred from homology"/>
<evidence type="ECO:0000313" key="4">
    <source>
        <dbReference type="EMBL" id="TDP84162.1"/>
    </source>
</evidence>
<name>A0A4R6RDE6_9HYPH</name>
<evidence type="ECO:0000259" key="3">
    <source>
        <dbReference type="Pfam" id="PF02525"/>
    </source>
</evidence>
<gene>
    <name evidence="4" type="ORF">EDD54_2766</name>
</gene>
<accession>A0A4R6RDE6</accession>
<dbReference type="GO" id="GO:0005829">
    <property type="term" value="C:cytosol"/>
    <property type="evidence" value="ECO:0007669"/>
    <property type="project" value="TreeGrafter"/>
</dbReference>
<dbReference type="InterPro" id="IPR003680">
    <property type="entry name" value="Flavodoxin_fold"/>
</dbReference>
<dbReference type="SUPFAM" id="SSF52218">
    <property type="entry name" value="Flavoproteins"/>
    <property type="match status" value="1"/>
</dbReference>
<organism evidence="4 5">
    <name type="scientific">Oharaeibacter diazotrophicus</name>
    <dbReference type="NCBI Taxonomy" id="1920512"/>
    <lineage>
        <taxon>Bacteria</taxon>
        <taxon>Pseudomonadati</taxon>
        <taxon>Pseudomonadota</taxon>
        <taxon>Alphaproteobacteria</taxon>
        <taxon>Hyphomicrobiales</taxon>
        <taxon>Pleomorphomonadaceae</taxon>
        <taxon>Oharaeibacter</taxon>
    </lineage>
</organism>
<dbReference type="RefSeq" id="WP_126540094.1">
    <property type="nucleotide sequence ID" value="NZ_BSPM01000002.1"/>
</dbReference>
<dbReference type="EMBL" id="SNXY01000008">
    <property type="protein sequence ID" value="TDP84162.1"/>
    <property type="molecule type" value="Genomic_DNA"/>
</dbReference>
<comment type="caution">
    <text evidence="4">The sequence shown here is derived from an EMBL/GenBank/DDBJ whole genome shotgun (WGS) entry which is preliminary data.</text>
</comment>
<dbReference type="Gene3D" id="3.40.50.360">
    <property type="match status" value="1"/>
</dbReference>
<comment type="similarity">
    <text evidence="1">Belongs to the NAD(P)H dehydrogenase (quinone) family.</text>
</comment>
<dbReference type="GO" id="GO:0003955">
    <property type="term" value="F:NAD(P)H dehydrogenase (quinone) activity"/>
    <property type="evidence" value="ECO:0007669"/>
    <property type="project" value="TreeGrafter"/>
</dbReference>
<evidence type="ECO:0000256" key="2">
    <source>
        <dbReference type="ARBA" id="ARBA00023002"/>
    </source>
</evidence>
<evidence type="ECO:0000313" key="5">
    <source>
        <dbReference type="Proteomes" id="UP000294547"/>
    </source>
</evidence>
<dbReference type="AlphaFoldDB" id="A0A4R6RDE6"/>
<dbReference type="InterPro" id="IPR051545">
    <property type="entry name" value="NAD(P)H_dehydrogenase_qn"/>
</dbReference>
<keyword evidence="5" id="KW-1185">Reference proteome</keyword>
<dbReference type="Proteomes" id="UP000294547">
    <property type="component" value="Unassembled WGS sequence"/>
</dbReference>
<protein>
    <submittedName>
        <fullName evidence="4">Putative NADPH-quinone reductase</fullName>
    </submittedName>
</protein>
<dbReference type="PANTHER" id="PTHR10204:SF34">
    <property type="entry name" value="NAD(P)H DEHYDROGENASE [QUINONE] 1 ISOFORM 1"/>
    <property type="match status" value="1"/>
</dbReference>
<sequence length="192" mass="21295">MRILVVHAHPVETSFNAALHRTTVDTLRAAGHAVDDCDLYAEGFDPVLSRAERLGYHDTDANRDPVRAHVDRLLAAEALVFVHPVWNFGFPAILKGYLDRVFLPGVSFRLVDGKVRPALTNVRRLAAVTSYGGTRMRALLAGDPPRKAVTRVIRAACGFPPVTYLAHYDMNRSTDATRAAFLARVERTMRAF</sequence>
<dbReference type="PANTHER" id="PTHR10204">
    <property type="entry name" value="NAD P H OXIDOREDUCTASE-RELATED"/>
    <property type="match status" value="1"/>
</dbReference>
<dbReference type="Pfam" id="PF02525">
    <property type="entry name" value="Flavodoxin_2"/>
    <property type="match status" value="1"/>
</dbReference>
<dbReference type="InterPro" id="IPR029039">
    <property type="entry name" value="Flavoprotein-like_sf"/>
</dbReference>
<evidence type="ECO:0000256" key="1">
    <source>
        <dbReference type="ARBA" id="ARBA00006252"/>
    </source>
</evidence>
<keyword evidence="2" id="KW-0560">Oxidoreductase</keyword>
<dbReference type="OrthoDB" id="9798454at2"/>